<evidence type="ECO:0000259" key="2">
    <source>
        <dbReference type="PROSITE" id="PS50011"/>
    </source>
</evidence>
<evidence type="ECO:0000313" key="4">
    <source>
        <dbReference type="Proteomes" id="UP000250266"/>
    </source>
</evidence>
<dbReference type="InterPro" id="IPR000719">
    <property type="entry name" value="Prot_kinase_dom"/>
</dbReference>
<proteinExistence type="predicted"/>
<dbReference type="SUPFAM" id="SSF56112">
    <property type="entry name" value="Protein kinase-like (PK-like)"/>
    <property type="match status" value="1"/>
</dbReference>
<feature type="coiled-coil region" evidence="1">
    <location>
        <begin position="56"/>
        <end position="83"/>
    </location>
</feature>
<dbReference type="AlphaFoldDB" id="A0A8E2E0C6"/>
<dbReference type="InterPro" id="IPR053235">
    <property type="entry name" value="Ser_Thr_kinase"/>
</dbReference>
<accession>A0A8E2E0C6</accession>
<dbReference type="GO" id="GO:0005737">
    <property type="term" value="C:cytoplasm"/>
    <property type="evidence" value="ECO:0007669"/>
    <property type="project" value="TreeGrafter"/>
</dbReference>
<sequence length="138" mass="15678">MRHLFPMSIATTASQTGCAAHDFDPKGKFIGKGGQGHVYKVTCRSCCGLFARKDITLDLNEEKENLERRVRHMKDEIQTLKTLHHPHVIRYVHSMLQPGTGSVSTLQIFTEFCDGGDVDTLINEGEYVFQSLRRRTLR</sequence>
<dbReference type="Gene3D" id="1.10.510.10">
    <property type="entry name" value="Transferase(Phosphotransferase) domain 1"/>
    <property type="match status" value="1"/>
</dbReference>
<feature type="domain" description="Protein kinase" evidence="2">
    <location>
        <begin position="24"/>
        <end position="138"/>
    </location>
</feature>
<dbReference type="PANTHER" id="PTHR24361">
    <property type="entry name" value="MITOGEN-ACTIVATED KINASE KINASE KINASE"/>
    <property type="match status" value="1"/>
</dbReference>
<dbReference type="Pfam" id="PF00069">
    <property type="entry name" value="Pkinase"/>
    <property type="match status" value="1"/>
</dbReference>
<evidence type="ECO:0000313" key="3">
    <source>
        <dbReference type="EMBL" id="OCK74831.1"/>
    </source>
</evidence>
<evidence type="ECO:0000256" key="1">
    <source>
        <dbReference type="SAM" id="Coils"/>
    </source>
</evidence>
<dbReference type="OrthoDB" id="10252171at2759"/>
<dbReference type="PROSITE" id="PS50011">
    <property type="entry name" value="PROTEIN_KINASE_DOM"/>
    <property type="match status" value="1"/>
</dbReference>
<dbReference type="EMBL" id="KV745406">
    <property type="protein sequence ID" value="OCK74831.1"/>
    <property type="molecule type" value="Genomic_DNA"/>
</dbReference>
<name>A0A8E2E0C6_9PEZI</name>
<organism evidence="3 4">
    <name type="scientific">Lepidopterella palustris CBS 459.81</name>
    <dbReference type="NCBI Taxonomy" id="1314670"/>
    <lineage>
        <taxon>Eukaryota</taxon>
        <taxon>Fungi</taxon>
        <taxon>Dikarya</taxon>
        <taxon>Ascomycota</taxon>
        <taxon>Pezizomycotina</taxon>
        <taxon>Dothideomycetes</taxon>
        <taxon>Pleosporomycetidae</taxon>
        <taxon>Mytilinidiales</taxon>
        <taxon>Argynnaceae</taxon>
        <taxon>Lepidopterella</taxon>
    </lineage>
</organism>
<dbReference type="GO" id="GO:0004674">
    <property type="term" value="F:protein serine/threonine kinase activity"/>
    <property type="evidence" value="ECO:0007669"/>
    <property type="project" value="TreeGrafter"/>
</dbReference>
<dbReference type="GO" id="GO:0005524">
    <property type="term" value="F:ATP binding"/>
    <property type="evidence" value="ECO:0007669"/>
    <property type="project" value="InterPro"/>
</dbReference>
<dbReference type="Proteomes" id="UP000250266">
    <property type="component" value="Unassembled WGS sequence"/>
</dbReference>
<protein>
    <recommendedName>
        <fullName evidence="2">Protein kinase domain-containing protein</fullName>
    </recommendedName>
</protein>
<keyword evidence="1" id="KW-0175">Coiled coil</keyword>
<dbReference type="InterPro" id="IPR011009">
    <property type="entry name" value="Kinase-like_dom_sf"/>
</dbReference>
<reference evidence="3 4" key="1">
    <citation type="journal article" date="2016" name="Nat. Commun.">
        <title>Ectomycorrhizal ecology is imprinted in the genome of the dominant symbiotic fungus Cenococcum geophilum.</title>
        <authorList>
            <consortium name="DOE Joint Genome Institute"/>
            <person name="Peter M."/>
            <person name="Kohler A."/>
            <person name="Ohm R.A."/>
            <person name="Kuo A."/>
            <person name="Krutzmann J."/>
            <person name="Morin E."/>
            <person name="Arend M."/>
            <person name="Barry K.W."/>
            <person name="Binder M."/>
            <person name="Choi C."/>
            <person name="Clum A."/>
            <person name="Copeland A."/>
            <person name="Grisel N."/>
            <person name="Haridas S."/>
            <person name="Kipfer T."/>
            <person name="LaButti K."/>
            <person name="Lindquist E."/>
            <person name="Lipzen A."/>
            <person name="Maire R."/>
            <person name="Meier B."/>
            <person name="Mihaltcheva S."/>
            <person name="Molinier V."/>
            <person name="Murat C."/>
            <person name="Poggeler S."/>
            <person name="Quandt C.A."/>
            <person name="Sperisen C."/>
            <person name="Tritt A."/>
            <person name="Tisserant E."/>
            <person name="Crous P.W."/>
            <person name="Henrissat B."/>
            <person name="Nehls U."/>
            <person name="Egli S."/>
            <person name="Spatafora J.W."/>
            <person name="Grigoriev I.V."/>
            <person name="Martin F.M."/>
        </authorList>
    </citation>
    <scope>NUCLEOTIDE SEQUENCE [LARGE SCALE GENOMIC DNA]</scope>
    <source>
        <strain evidence="3 4">CBS 459.81</strain>
    </source>
</reference>
<gene>
    <name evidence="3" type="ORF">K432DRAFT_188438</name>
</gene>
<keyword evidence="4" id="KW-1185">Reference proteome</keyword>